<dbReference type="InParanoid" id="A0A2H3E0X6"/>
<evidence type="ECO:0000259" key="5">
    <source>
        <dbReference type="PROSITE" id="PS50865"/>
    </source>
</evidence>
<reference evidence="7" key="1">
    <citation type="journal article" date="2017" name="Nat. Ecol. Evol.">
        <title>Genome expansion and lineage-specific genetic innovations in the forest pathogenic fungi Armillaria.</title>
        <authorList>
            <person name="Sipos G."/>
            <person name="Prasanna A.N."/>
            <person name="Walter M.C."/>
            <person name="O'Connor E."/>
            <person name="Balint B."/>
            <person name="Krizsan K."/>
            <person name="Kiss B."/>
            <person name="Hess J."/>
            <person name="Varga T."/>
            <person name="Slot J."/>
            <person name="Riley R."/>
            <person name="Boka B."/>
            <person name="Rigling D."/>
            <person name="Barry K."/>
            <person name="Lee J."/>
            <person name="Mihaltcheva S."/>
            <person name="LaButti K."/>
            <person name="Lipzen A."/>
            <person name="Waldron R."/>
            <person name="Moloney N.M."/>
            <person name="Sperisen C."/>
            <person name="Kredics L."/>
            <person name="Vagvoelgyi C."/>
            <person name="Patrignani A."/>
            <person name="Fitzpatrick D."/>
            <person name="Nagy I."/>
            <person name="Doyle S."/>
            <person name="Anderson J.B."/>
            <person name="Grigoriev I.V."/>
            <person name="Gueldener U."/>
            <person name="Muensterkoetter M."/>
            <person name="Nagy L.G."/>
        </authorList>
    </citation>
    <scope>NUCLEOTIDE SEQUENCE [LARGE SCALE GENOMIC DNA]</scope>
    <source>
        <strain evidence="7">Ar21-2</strain>
    </source>
</reference>
<dbReference type="OrthoDB" id="265717at2759"/>
<dbReference type="Gene3D" id="6.10.140.2220">
    <property type="match status" value="1"/>
</dbReference>
<dbReference type="STRING" id="47427.A0A2H3E0X6"/>
<accession>A0A2H3E0X6</accession>
<dbReference type="GO" id="GO:0008270">
    <property type="term" value="F:zinc ion binding"/>
    <property type="evidence" value="ECO:0007669"/>
    <property type="project" value="UniProtKB-KW"/>
</dbReference>
<keyword evidence="1" id="KW-0479">Metal-binding</keyword>
<feature type="domain" description="MYND-type" evidence="5">
    <location>
        <begin position="391"/>
        <end position="431"/>
    </location>
</feature>
<dbReference type="Proteomes" id="UP000217790">
    <property type="component" value="Unassembled WGS sequence"/>
</dbReference>
<evidence type="ECO:0000256" key="1">
    <source>
        <dbReference type="ARBA" id="ARBA00022723"/>
    </source>
</evidence>
<protein>
    <recommendedName>
        <fullName evidence="5">MYND-type domain-containing protein</fullName>
    </recommendedName>
</protein>
<keyword evidence="7" id="KW-1185">Reference proteome</keyword>
<evidence type="ECO:0000313" key="7">
    <source>
        <dbReference type="Proteomes" id="UP000217790"/>
    </source>
</evidence>
<gene>
    <name evidence="6" type="ORF">ARMGADRAFT_1009377</name>
</gene>
<sequence>MNEDKRSFISLKAKVLRNRYLLPRIFGILQRRFEEYPTDSILFGPEAQDLYEAFFKGLCDLLQSSKNEILRPNGNGDLFRRLWRTITEWSIRLADILTQYDSEYLDESTIWVVIEQLYELIYSLLRADEVCSQEIVSGPYISITSHLYLKVIQSNRPLPHLEFLLEKPFLRLFQIDTASPRYTRPFTDTPHSLMMSCFQRIITRIQDPTISPDARLRAHTFLYIVSLSSDKYNQIFLANRVLYWFSLSMARFLPHLTGAHPSRSMATVLVPNMDYLVGCLAQSGPEYMAEALDAGILNTLLNLHPPMPPTSDALMHVINWLHMGLVFRGVLRRARKALDKIEQDGTESVLRSGKTKEAWMAMKATAKRMHTFKCYYHTQALDNDQELGCTNAQCPNPNVGRHPKRCTGCWIRLFCSRECQKAGWKTHRQECHALAQGRREGMSGPMGEYDSFYVRQCALEEMKANARYVRDLKREYLRDHPKHRLRRLVVVVNYALLPRTFSIISVEDLEEEVASESEPLADADEGRAQIFRVITPWKGGPAGMMLNANYAPEYPSDEHLVIRGL</sequence>
<keyword evidence="2 4" id="KW-0863">Zinc-finger</keyword>
<dbReference type="InterPro" id="IPR002893">
    <property type="entry name" value="Znf_MYND"/>
</dbReference>
<dbReference type="SUPFAM" id="SSF144232">
    <property type="entry name" value="HIT/MYND zinc finger-like"/>
    <property type="match status" value="1"/>
</dbReference>
<name>A0A2H3E0X6_ARMGA</name>
<keyword evidence="3" id="KW-0862">Zinc</keyword>
<proteinExistence type="predicted"/>
<organism evidence="6 7">
    <name type="scientific">Armillaria gallica</name>
    <name type="common">Bulbous honey fungus</name>
    <name type="synonym">Armillaria bulbosa</name>
    <dbReference type="NCBI Taxonomy" id="47427"/>
    <lineage>
        <taxon>Eukaryota</taxon>
        <taxon>Fungi</taxon>
        <taxon>Dikarya</taxon>
        <taxon>Basidiomycota</taxon>
        <taxon>Agaricomycotina</taxon>
        <taxon>Agaricomycetes</taxon>
        <taxon>Agaricomycetidae</taxon>
        <taxon>Agaricales</taxon>
        <taxon>Marasmiineae</taxon>
        <taxon>Physalacriaceae</taxon>
        <taxon>Armillaria</taxon>
    </lineage>
</organism>
<dbReference type="AlphaFoldDB" id="A0A2H3E0X6"/>
<evidence type="ECO:0000256" key="2">
    <source>
        <dbReference type="ARBA" id="ARBA00022771"/>
    </source>
</evidence>
<evidence type="ECO:0000256" key="4">
    <source>
        <dbReference type="PROSITE-ProRule" id="PRU00134"/>
    </source>
</evidence>
<dbReference type="OMA" id="WRTITEW"/>
<dbReference type="Pfam" id="PF01753">
    <property type="entry name" value="zf-MYND"/>
    <property type="match status" value="1"/>
</dbReference>
<evidence type="ECO:0000313" key="6">
    <source>
        <dbReference type="EMBL" id="PBK97342.1"/>
    </source>
</evidence>
<evidence type="ECO:0000256" key="3">
    <source>
        <dbReference type="ARBA" id="ARBA00022833"/>
    </source>
</evidence>
<dbReference type="PROSITE" id="PS50865">
    <property type="entry name" value="ZF_MYND_2"/>
    <property type="match status" value="1"/>
</dbReference>
<dbReference type="EMBL" id="KZ293649">
    <property type="protein sequence ID" value="PBK97342.1"/>
    <property type="molecule type" value="Genomic_DNA"/>
</dbReference>